<sequence>MSNHKIGGIIAGLRREKGCTQEELARAVCVSPQAVSKWENGGVPDTELLPAIADFFAVPIDVLFGRSGAGYQDIMRELAKKIADTAPAQSFDAVFNLCWVLEQAMSGSMPEDGSIQDFRESMGRNRQIYSSKADDYGYTRMNISDRLPYFLIVPEAGDKEAAFFTGIDYPALFKLLSDPDVFNTLVLLNRRDHSKLFTPELLVKELGLDARQAGDILRGLQLYGLVMGMPAELDGAAQELYRFLPTPSFTAMLIFARELIDRPHTFVYLSEHRTKPYLA</sequence>
<evidence type="ECO:0000259" key="2">
    <source>
        <dbReference type="PROSITE" id="PS50943"/>
    </source>
</evidence>
<name>A0A328UAE1_9FIRM</name>
<gene>
    <name evidence="3" type="ORF">DPQ25_10325</name>
</gene>
<comment type="caution">
    <text evidence="3">The sequence shown here is derived from an EMBL/GenBank/DDBJ whole genome shotgun (WGS) entry which is preliminary data.</text>
</comment>
<protein>
    <recommendedName>
        <fullName evidence="2">HTH cro/C1-type domain-containing protein</fullName>
    </recommendedName>
</protein>
<keyword evidence="1" id="KW-0238">DNA-binding</keyword>
<dbReference type="SMART" id="SM00530">
    <property type="entry name" value="HTH_XRE"/>
    <property type="match status" value="1"/>
</dbReference>
<evidence type="ECO:0000313" key="4">
    <source>
        <dbReference type="Proteomes" id="UP000249377"/>
    </source>
</evidence>
<organism evidence="3 4">
    <name type="scientific">Hydrogeniiclostridium mannosilyticum</name>
    <dbReference type="NCBI Taxonomy" id="2764322"/>
    <lineage>
        <taxon>Bacteria</taxon>
        <taxon>Bacillati</taxon>
        <taxon>Bacillota</taxon>
        <taxon>Clostridia</taxon>
        <taxon>Eubacteriales</taxon>
        <taxon>Acutalibacteraceae</taxon>
        <taxon>Hydrogeniiclostridium</taxon>
    </lineage>
</organism>
<reference evidence="3 4" key="1">
    <citation type="submission" date="2018-06" db="EMBL/GenBank/DDBJ databases">
        <title>Noncontiguous genome sequence of Ruminococcaceae bacterium ASD2818.</title>
        <authorList>
            <person name="Chaplin A.V."/>
            <person name="Sokolova S.R."/>
            <person name="Kochetkova T.O."/>
            <person name="Goltsov A.Y."/>
            <person name="Trofimov D.Y."/>
            <person name="Efimov B.A."/>
        </authorList>
    </citation>
    <scope>NUCLEOTIDE SEQUENCE [LARGE SCALE GENOMIC DNA]</scope>
    <source>
        <strain evidence="3 4">ASD2818</strain>
    </source>
</reference>
<dbReference type="PANTHER" id="PTHR46558">
    <property type="entry name" value="TRACRIPTIONAL REGULATORY PROTEIN-RELATED-RELATED"/>
    <property type="match status" value="1"/>
</dbReference>
<dbReference type="SUPFAM" id="SSF47413">
    <property type="entry name" value="lambda repressor-like DNA-binding domains"/>
    <property type="match status" value="1"/>
</dbReference>
<dbReference type="Proteomes" id="UP000249377">
    <property type="component" value="Unassembled WGS sequence"/>
</dbReference>
<proteinExistence type="predicted"/>
<dbReference type="CDD" id="cd00093">
    <property type="entry name" value="HTH_XRE"/>
    <property type="match status" value="1"/>
</dbReference>
<dbReference type="InterPro" id="IPR010982">
    <property type="entry name" value="Lambda_DNA-bd_dom_sf"/>
</dbReference>
<keyword evidence="4" id="KW-1185">Reference proteome</keyword>
<dbReference type="AlphaFoldDB" id="A0A328UAE1"/>
<dbReference type="PANTHER" id="PTHR46558:SF11">
    <property type="entry name" value="HTH-TYPE TRANSCRIPTIONAL REGULATOR XRE"/>
    <property type="match status" value="1"/>
</dbReference>
<dbReference type="EMBL" id="QLYR01000007">
    <property type="protein sequence ID" value="RAQ28214.1"/>
    <property type="molecule type" value="Genomic_DNA"/>
</dbReference>
<dbReference type="InterPro" id="IPR001387">
    <property type="entry name" value="Cro/C1-type_HTH"/>
</dbReference>
<evidence type="ECO:0000313" key="3">
    <source>
        <dbReference type="EMBL" id="RAQ28214.1"/>
    </source>
</evidence>
<dbReference type="PROSITE" id="PS50943">
    <property type="entry name" value="HTH_CROC1"/>
    <property type="match status" value="1"/>
</dbReference>
<dbReference type="GO" id="GO:0003677">
    <property type="term" value="F:DNA binding"/>
    <property type="evidence" value="ECO:0007669"/>
    <property type="project" value="UniProtKB-KW"/>
</dbReference>
<evidence type="ECO:0000256" key="1">
    <source>
        <dbReference type="ARBA" id="ARBA00023125"/>
    </source>
</evidence>
<accession>A0A328UAE1</accession>
<dbReference type="Pfam" id="PF01381">
    <property type="entry name" value="HTH_3"/>
    <property type="match status" value="1"/>
</dbReference>
<feature type="domain" description="HTH cro/C1-type" evidence="2">
    <location>
        <begin position="10"/>
        <end position="63"/>
    </location>
</feature>
<dbReference type="RefSeq" id="WP_112333170.1">
    <property type="nucleotide sequence ID" value="NZ_JADPHD010000006.1"/>
</dbReference>
<dbReference type="Gene3D" id="1.10.260.40">
    <property type="entry name" value="lambda repressor-like DNA-binding domains"/>
    <property type="match status" value="1"/>
</dbReference>